<comment type="caution">
    <text evidence="2">The sequence shown here is derived from an EMBL/GenBank/DDBJ whole genome shotgun (WGS) entry which is preliminary data.</text>
</comment>
<dbReference type="RefSeq" id="WP_343963074.1">
    <property type="nucleotide sequence ID" value="NZ_BAAAGK010000014.1"/>
</dbReference>
<dbReference type="PANTHER" id="PTHR33428">
    <property type="entry name" value="CHLOROPHYLLASE-2, CHLOROPLASTIC"/>
    <property type="match status" value="1"/>
</dbReference>
<organism evidence="2 3">
    <name type="scientific">Streptosporangium amethystogenes subsp. fukuiense</name>
    <dbReference type="NCBI Taxonomy" id="698418"/>
    <lineage>
        <taxon>Bacteria</taxon>
        <taxon>Bacillati</taxon>
        <taxon>Actinomycetota</taxon>
        <taxon>Actinomycetes</taxon>
        <taxon>Streptosporangiales</taxon>
        <taxon>Streptosporangiaceae</taxon>
        <taxon>Streptosporangium</taxon>
    </lineage>
</organism>
<keyword evidence="1" id="KW-0732">Signal</keyword>
<dbReference type="Gene3D" id="3.40.50.1820">
    <property type="entry name" value="alpha/beta hydrolase"/>
    <property type="match status" value="1"/>
</dbReference>
<dbReference type="EMBL" id="JBHTEE010000001">
    <property type="protein sequence ID" value="MFC7599613.1"/>
    <property type="molecule type" value="Genomic_DNA"/>
</dbReference>
<reference evidence="3" key="1">
    <citation type="journal article" date="2019" name="Int. J. Syst. Evol. Microbiol.">
        <title>The Global Catalogue of Microorganisms (GCM) 10K type strain sequencing project: providing services to taxonomists for standard genome sequencing and annotation.</title>
        <authorList>
            <consortium name="The Broad Institute Genomics Platform"/>
            <consortium name="The Broad Institute Genome Sequencing Center for Infectious Disease"/>
            <person name="Wu L."/>
            <person name="Ma J."/>
        </authorList>
    </citation>
    <scope>NUCLEOTIDE SEQUENCE [LARGE SCALE GENOMIC DNA]</scope>
    <source>
        <strain evidence="3">JCM 10083</strain>
    </source>
</reference>
<evidence type="ECO:0000313" key="2">
    <source>
        <dbReference type="EMBL" id="MFC7599613.1"/>
    </source>
</evidence>
<keyword evidence="3" id="KW-1185">Reference proteome</keyword>
<accession>A0ABW2SU53</accession>
<dbReference type="PANTHER" id="PTHR33428:SF14">
    <property type="entry name" value="CARBOXYLESTERASE TYPE B DOMAIN-CONTAINING PROTEIN"/>
    <property type="match status" value="1"/>
</dbReference>
<dbReference type="SUPFAM" id="SSF53474">
    <property type="entry name" value="alpha/beta-Hydrolases"/>
    <property type="match status" value="1"/>
</dbReference>
<feature type="chain" id="PRO_5047108222" evidence="1">
    <location>
        <begin position="34"/>
        <end position="324"/>
    </location>
</feature>
<evidence type="ECO:0000313" key="3">
    <source>
        <dbReference type="Proteomes" id="UP001596514"/>
    </source>
</evidence>
<evidence type="ECO:0000256" key="1">
    <source>
        <dbReference type="SAM" id="SignalP"/>
    </source>
</evidence>
<dbReference type="Proteomes" id="UP001596514">
    <property type="component" value="Unassembled WGS sequence"/>
</dbReference>
<keyword evidence="2" id="KW-0378">Hydrolase</keyword>
<name>A0ABW2SU53_9ACTN</name>
<dbReference type="Pfam" id="PF07224">
    <property type="entry name" value="Chlorophyllase"/>
    <property type="match status" value="1"/>
</dbReference>
<dbReference type="InterPro" id="IPR017395">
    <property type="entry name" value="Chlorophyllase-like"/>
</dbReference>
<dbReference type="GO" id="GO:0016787">
    <property type="term" value="F:hydrolase activity"/>
    <property type="evidence" value="ECO:0007669"/>
    <property type="project" value="UniProtKB-KW"/>
</dbReference>
<sequence>MPISTTSTRRIRAGLVAAALTVATALTPSAALANGAAVSTASTASTLTSPSWVGQYETQIGNDPATVYYPAAQTPLPVALLLQGANVPRESYSEFAKIVAGFGFAVAVPNHQRAVGPISGLFPEQSQTNAAVTWAAAENTRAGSPVAGRLDANRLVLLGHSFGGAAGLFAIGNTCTVPFCFGPVYQRPAALRAAVFYGASTTTPGGGAVPIANAGVPVALVQGGLDGNNLPAAALATYNGLGAAPKALVTVTGANHFGLTDTQTPAGAVPDATPQTLTQQESIDAAAKWSGLFLRASLGDTLAAAYVYGFGDASDPKVTVISQR</sequence>
<feature type="signal peptide" evidence="1">
    <location>
        <begin position="1"/>
        <end position="33"/>
    </location>
</feature>
<dbReference type="InterPro" id="IPR029058">
    <property type="entry name" value="AB_hydrolase_fold"/>
</dbReference>
<gene>
    <name evidence="2" type="ORF">ACFQVD_05765</name>
</gene>
<proteinExistence type="predicted"/>
<protein>
    <submittedName>
        <fullName evidence="2">Alpha/beta hydrolase family protein</fullName>
    </submittedName>
</protein>